<evidence type="ECO:0000256" key="1">
    <source>
        <dbReference type="PROSITE-ProRule" id="PRU00339"/>
    </source>
</evidence>
<dbReference type="InterPro" id="IPR011990">
    <property type="entry name" value="TPR-like_helical_dom_sf"/>
</dbReference>
<dbReference type="Gene3D" id="1.25.40.10">
    <property type="entry name" value="Tetratricopeptide repeat domain"/>
    <property type="match status" value="1"/>
</dbReference>
<comment type="caution">
    <text evidence="2">The sequence shown here is derived from an EMBL/GenBank/DDBJ whole genome shotgun (WGS) entry which is preliminary data.</text>
</comment>
<reference evidence="2 3" key="1">
    <citation type="journal article" date="2015" name="Microbiome">
        <title>Genomic resolution of linkages in carbon, nitrogen, and sulfur cycling among widespread estuary sediment bacteria.</title>
        <authorList>
            <person name="Baker B.J."/>
            <person name="Lazar C.S."/>
            <person name="Teske A.P."/>
            <person name="Dick G.J."/>
        </authorList>
    </citation>
    <scope>NUCLEOTIDE SEQUENCE [LARGE SCALE GENOMIC DNA]</scope>
    <source>
        <strain evidence="2">SM23_42</strain>
    </source>
</reference>
<dbReference type="SMART" id="SM00028">
    <property type="entry name" value="TPR"/>
    <property type="match status" value="2"/>
</dbReference>
<dbReference type="InterPro" id="IPR019734">
    <property type="entry name" value="TPR_rpt"/>
</dbReference>
<dbReference type="Proteomes" id="UP000051373">
    <property type="component" value="Unassembled WGS sequence"/>
</dbReference>
<keyword evidence="1" id="KW-0802">TPR repeat</keyword>
<sequence>MRFTGFARINLPPHEEKAFDDFLLGCAEAEQLSSGDSGEENRSGIGELESNAHDAYFRGFYLDGLKYYARSLASNREKVTAWVGEVRILVDVGRFDAAVYWANRGLESFGESRLLASSKAFALAYAGDTEAAKRLINVPVEKDETPVLWLLRGEVFLRIRINLLQKLFAPHKGIGSLGAFFCFLKALSSDPGDPFMNQRIGLAYLLANKTKRAFEHLKTSLNVVPDNPLTLYGFAECHRAQRDYERALYYVKKALAGNPHLDSAFGLLQWLHGPIRKILGGLHKKIRKG</sequence>
<name>A0A0S8FUB7_UNCW3</name>
<evidence type="ECO:0000313" key="3">
    <source>
        <dbReference type="Proteomes" id="UP000051373"/>
    </source>
</evidence>
<proteinExistence type="predicted"/>
<dbReference type="PROSITE" id="PS50005">
    <property type="entry name" value="TPR"/>
    <property type="match status" value="1"/>
</dbReference>
<dbReference type="EMBL" id="LJUJ01000004">
    <property type="protein sequence ID" value="KPK64296.1"/>
    <property type="molecule type" value="Genomic_DNA"/>
</dbReference>
<gene>
    <name evidence="2" type="ORF">AMJ83_03495</name>
</gene>
<feature type="repeat" description="TPR" evidence="1">
    <location>
        <begin position="228"/>
        <end position="261"/>
    </location>
</feature>
<evidence type="ECO:0000313" key="2">
    <source>
        <dbReference type="EMBL" id="KPK64296.1"/>
    </source>
</evidence>
<dbReference type="Pfam" id="PF13432">
    <property type="entry name" value="TPR_16"/>
    <property type="match status" value="2"/>
</dbReference>
<protein>
    <submittedName>
        <fullName evidence="2">Uncharacterized protein</fullName>
    </submittedName>
</protein>
<dbReference type="AlphaFoldDB" id="A0A0S8FUB7"/>
<organism evidence="2 3">
    <name type="scientific">candidate division WOR_3 bacterium SM23_42</name>
    <dbReference type="NCBI Taxonomy" id="1703779"/>
    <lineage>
        <taxon>Bacteria</taxon>
        <taxon>Bacteria division WOR-3</taxon>
    </lineage>
</organism>
<accession>A0A0S8FUB7</accession>
<dbReference type="SUPFAM" id="SSF48452">
    <property type="entry name" value="TPR-like"/>
    <property type="match status" value="1"/>
</dbReference>
<dbReference type="STRING" id="1703779.AMJ83_03495"/>